<name>A0ABV6BLA5_9GAMM</name>
<feature type="compositionally biased region" description="Polar residues" evidence="1">
    <location>
        <begin position="175"/>
        <end position="184"/>
    </location>
</feature>
<protein>
    <submittedName>
        <fullName evidence="2">Slp family lipoprotein</fullName>
    </submittedName>
</protein>
<accession>A0ABV6BLA5</accession>
<feature type="region of interest" description="Disordered" evidence="1">
    <location>
        <begin position="174"/>
        <end position="199"/>
    </location>
</feature>
<reference evidence="2 3" key="1">
    <citation type="submission" date="2024-09" db="EMBL/GenBank/DDBJ databases">
        <authorList>
            <person name="Sun Q."/>
            <person name="Mori K."/>
        </authorList>
    </citation>
    <scope>NUCLEOTIDE SEQUENCE [LARGE SCALE GENOMIC DNA]</scope>
    <source>
        <strain evidence="2 3">KCTC 23315</strain>
    </source>
</reference>
<dbReference type="NCBIfam" id="TIGR00752">
    <property type="entry name" value="slp"/>
    <property type="match status" value="1"/>
</dbReference>
<dbReference type="InterPro" id="IPR004658">
    <property type="entry name" value="OMP_Slp"/>
</dbReference>
<organism evidence="2 3">
    <name type="scientific">Rheinheimera tilapiae</name>
    <dbReference type="NCBI Taxonomy" id="875043"/>
    <lineage>
        <taxon>Bacteria</taxon>
        <taxon>Pseudomonadati</taxon>
        <taxon>Pseudomonadota</taxon>
        <taxon>Gammaproteobacteria</taxon>
        <taxon>Chromatiales</taxon>
        <taxon>Chromatiaceae</taxon>
        <taxon>Rheinheimera</taxon>
    </lineage>
</organism>
<keyword evidence="3" id="KW-1185">Reference proteome</keyword>
<dbReference type="Proteomes" id="UP001589813">
    <property type="component" value="Unassembled WGS sequence"/>
</dbReference>
<dbReference type="PANTHER" id="PTHR37530">
    <property type="entry name" value="OUTER MEMBRANE PROTEIN SLP"/>
    <property type="match status" value="1"/>
</dbReference>
<sequence length="199" mass="22042">MKSIPILFSSLLVLAGCASYPEQVRVADEAALVSFPATMKAGLTQGPARWSGVIAKVQNNSQNTRLEIVYFPSGTHGRPLVEKDTEGRFVAYAKGFLDPVVYQSGKQVTVLGQLAPFEAGKVDQYQYNYPVIEASAVYLWPKQQETTRVDVEPWPLWRGPYPYWGYGSGIRIRTTIPTGETPTQGPAHVQHQDQGSQQR</sequence>
<dbReference type="RefSeq" id="WP_377247784.1">
    <property type="nucleotide sequence ID" value="NZ_JBHLXP010000005.1"/>
</dbReference>
<dbReference type="PIRSF" id="PIRSF004982">
    <property type="entry name" value="SlP"/>
    <property type="match status" value="1"/>
</dbReference>
<gene>
    <name evidence="2" type="ORF">ACFFJP_18475</name>
</gene>
<proteinExistence type="predicted"/>
<keyword evidence="2" id="KW-0449">Lipoprotein</keyword>
<dbReference type="PROSITE" id="PS51257">
    <property type="entry name" value="PROKAR_LIPOPROTEIN"/>
    <property type="match status" value="1"/>
</dbReference>
<evidence type="ECO:0000313" key="3">
    <source>
        <dbReference type="Proteomes" id="UP001589813"/>
    </source>
</evidence>
<evidence type="ECO:0000256" key="1">
    <source>
        <dbReference type="SAM" id="MobiDB-lite"/>
    </source>
</evidence>
<dbReference type="Pfam" id="PF03843">
    <property type="entry name" value="Slp"/>
    <property type="match status" value="1"/>
</dbReference>
<comment type="caution">
    <text evidence="2">The sequence shown here is derived from an EMBL/GenBank/DDBJ whole genome shotgun (WGS) entry which is preliminary data.</text>
</comment>
<evidence type="ECO:0000313" key="2">
    <source>
        <dbReference type="EMBL" id="MFC0050288.1"/>
    </source>
</evidence>
<dbReference type="EMBL" id="JBHLXP010000005">
    <property type="protein sequence ID" value="MFC0050288.1"/>
    <property type="molecule type" value="Genomic_DNA"/>
</dbReference>
<dbReference type="PANTHER" id="PTHR37530:SF1">
    <property type="entry name" value="OUTER MEMBRANE PROTEIN SLP"/>
    <property type="match status" value="1"/>
</dbReference>